<dbReference type="InterPro" id="IPR009056">
    <property type="entry name" value="Cyt_c-like_dom"/>
</dbReference>
<comment type="caution">
    <text evidence="7">The sequence shown here is derived from an EMBL/GenBank/DDBJ whole genome shotgun (WGS) entry which is preliminary data.</text>
</comment>
<evidence type="ECO:0000313" key="7">
    <source>
        <dbReference type="EMBL" id="RMJ04339.1"/>
    </source>
</evidence>
<dbReference type="GO" id="GO:0020037">
    <property type="term" value="F:heme binding"/>
    <property type="evidence" value="ECO:0007669"/>
    <property type="project" value="InterPro"/>
</dbReference>
<dbReference type="Proteomes" id="UP000265903">
    <property type="component" value="Unassembled WGS sequence"/>
</dbReference>
<dbReference type="AlphaFoldDB" id="A0A3M2RGQ9"/>
<keyword evidence="3 4" id="KW-0408">Iron</keyword>
<gene>
    <name evidence="7" type="ORF">DOQ08_01659</name>
</gene>
<feature type="signal peptide" evidence="5">
    <location>
        <begin position="1"/>
        <end position="27"/>
    </location>
</feature>
<protein>
    <recommendedName>
        <fullName evidence="6">Cytochrome c domain-containing protein</fullName>
    </recommendedName>
</protein>
<dbReference type="GO" id="GO:0046872">
    <property type="term" value="F:metal ion binding"/>
    <property type="evidence" value="ECO:0007669"/>
    <property type="project" value="UniProtKB-KW"/>
</dbReference>
<feature type="chain" id="PRO_5018239998" description="Cytochrome c domain-containing protein" evidence="5">
    <location>
        <begin position="28"/>
        <end position="115"/>
    </location>
</feature>
<organism evidence="7 8">
    <name type="scientific">Marinobacter litoralis</name>
    <dbReference type="NCBI Taxonomy" id="187981"/>
    <lineage>
        <taxon>Bacteria</taxon>
        <taxon>Pseudomonadati</taxon>
        <taxon>Pseudomonadota</taxon>
        <taxon>Gammaproteobacteria</taxon>
        <taxon>Pseudomonadales</taxon>
        <taxon>Marinobacteraceae</taxon>
        <taxon>Marinobacter</taxon>
    </lineage>
</organism>
<reference evidence="7 8" key="1">
    <citation type="submission" date="2018-08" db="EMBL/GenBank/DDBJ databases">
        <title>Whole Genome Sequence of the Moderate Halophilic Marine Bacterium Marinobacter litoralis Sw-45.</title>
        <authorList>
            <person name="Musa H."/>
        </authorList>
    </citation>
    <scope>NUCLEOTIDE SEQUENCE [LARGE SCALE GENOMIC DNA]</scope>
    <source>
        <strain evidence="7 8">Sw-45</strain>
    </source>
</reference>
<feature type="domain" description="Cytochrome c" evidence="6">
    <location>
        <begin position="30"/>
        <end position="109"/>
    </location>
</feature>
<dbReference type="SUPFAM" id="SSF46626">
    <property type="entry name" value="Cytochrome c"/>
    <property type="match status" value="1"/>
</dbReference>
<keyword evidence="1 4" id="KW-0349">Heme</keyword>
<evidence type="ECO:0000259" key="6">
    <source>
        <dbReference type="PROSITE" id="PS51007"/>
    </source>
</evidence>
<evidence type="ECO:0000313" key="8">
    <source>
        <dbReference type="Proteomes" id="UP000265903"/>
    </source>
</evidence>
<dbReference type="InterPro" id="IPR036909">
    <property type="entry name" value="Cyt_c-like_dom_sf"/>
</dbReference>
<sequence>MARRMGDRFRYLLLMVVLTLWPAFAHSAEKKTEAELRNFVVQDCGSCHGLTFKGGLGPPLRPSDIEQLPVAAIEAIIREGVPGTAMPPWKALLTDDDMAWISRQLKSGALLEKTR</sequence>
<dbReference type="RefSeq" id="WP_227537551.1">
    <property type="nucleotide sequence ID" value="NZ_QMDL01000002.1"/>
</dbReference>
<dbReference type="Pfam" id="PF13442">
    <property type="entry name" value="Cytochrome_CBB3"/>
    <property type="match status" value="1"/>
</dbReference>
<keyword evidence="8" id="KW-1185">Reference proteome</keyword>
<keyword evidence="2 4" id="KW-0479">Metal-binding</keyword>
<dbReference type="EMBL" id="QMDL01000002">
    <property type="protein sequence ID" value="RMJ04339.1"/>
    <property type="molecule type" value="Genomic_DNA"/>
</dbReference>
<evidence type="ECO:0000256" key="5">
    <source>
        <dbReference type="SAM" id="SignalP"/>
    </source>
</evidence>
<proteinExistence type="predicted"/>
<evidence type="ECO:0000256" key="3">
    <source>
        <dbReference type="ARBA" id="ARBA00023004"/>
    </source>
</evidence>
<dbReference type="Gene3D" id="1.10.760.10">
    <property type="entry name" value="Cytochrome c-like domain"/>
    <property type="match status" value="1"/>
</dbReference>
<evidence type="ECO:0000256" key="2">
    <source>
        <dbReference type="ARBA" id="ARBA00022723"/>
    </source>
</evidence>
<evidence type="ECO:0000256" key="1">
    <source>
        <dbReference type="ARBA" id="ARBA00022617"/>
    </source>
</evidence>
<evidence type="ECO:0000256" key="4">
    <source>
        <dbReference type="PROSITE-ProRule" id="PRU00433"/>
    </source>
</evidence>
<dbReference type="GO" id="GO:0009055">
    <property type="term" value="F:electron transfer activity"/>
    <property type="evidence" value="ECO:0007669"/>
    <property type="project" value="InterPro"/>
</dbReference>
<accession>A0A3M2RGQ9</accession>
<name>A0A3M2RGQ9_9GAMM</name>
<dbReference type="PROSITE" id="PS51007">
    <property type="entry name" value="CYTC"/>
    <property type="match status" value="1"/>
</dbReference>
<keyword evidence="5" id="KW-0732">Signal</keyword>